<keyword evidence="2" id="KW-1133">Transmembrane helix</keyword>
<keyword evidence="2" id="KW-0812">Transmembrane</keyword>
<dbReference type="PANTHER" id="PTHR35482:SF1">
    <property type="entry name" value="CYTOCHROME C OXIDASE SUBUNIT"/>
    <property type="match status" value="1"/>
</dbReference>
<dbReference type="Gramene" id="AUR62031673-RA">
    <property type="protein sequence ID" value="AUR62031673-RA:cds"/>
    <property type="gene ID" value="AUR62031673"/>
</dbReference>
<evidence type="ECO:0000256" key="1">
    <source>
        <dbReference type="SAM" id="MobiDB-lite"/>
    </source>
</evidence>
<keyword evidence="4" id="KW-1185">Reference proteome</keyword>
<organism evidence="3 4">
    <name type="scientific">Chenopodium quinoa</name>
    <name type="common">Quinoa</name>
    <dbReference type="NCBI Taxonomy" id="63459"/>
    <lineage>
        <taxon>Eukaryota</taxon>
        <taxon>Viridiplantae</taxon>
        <taxon>Streptophyta</taxon>
        <taxon>Embryophyta</taxon>
        <taxon>Tracheophyta</taxon>
        <taxon>Spermatophyta</taxon>
        <taxon>Magnoliopsida</taxon>
        <taxon>eudicotyledons</taxon>
        <taxon>Gunneridae</taxon>
        <taxon>Pentapetalae</taxon>
        <taxon>Caryophyllales</taxon>
        <taxon>Chenopodiaceae</taxon>
        <taxon>Chenopodioideae</taxon>
        <taxon>Atripliceae</taxon>
        <taxon>Chenopodium</taxon>
    </lineage>
</organism>
<feature type="transmembrane region" description="Helical" evidence="2">
    <location>
        <begin position="561"/>
        <end position="581"/>
    </location>
</feature>
<feature type="region of interest" description="Disordered" evidence="1">
    <location>
        <begin position="252"/>
        <end position="287"/>
    </location>
</feature>
<proteinExistence type="predicted"/>
<name>A0A803ML61_CHEQI</name>
<reference evidence="3" key="1">
    <citation type="journal article" date="2017" name="Nature">
        <title>The genome of Chenopodium quinoa.</title>
        <authorList>
            <person name="Jarvis D.E."/>
            <person name="Ho Y.S."/>
            <person name="Lightfoot D.J."/>
            <person name="Schmoeckel S.M."/>
            <person name="Li B."/>
            <person name="Borm T.J.A."/>
            <person name="Ohyanagi H."/>
            <person name="Mineta K."/>
            <person name="Michell C.T."/>
            <person name="Saber N."/>
            <person name="Kharbatia N.M."/>
            <person name="Rupper R.R."/>
            <person name="Sharp A.R."/>
            <person name="Dally N."/>
            <person name="Boughton B.A."/>
            <person name="Woo Y.H."/>
            <person name="Gao G."/>
            <person name="Schijlen E.G.W.M."/>
            <person name="Guo X."/>
            <person name="Momin A.A."/>
            <person name="Negrao S."/>
            <person name="Al-Babili S."/>
            <person name="Gehring C."/>
            <person name="Roessner U."/>
            <person name="Jung C."/>
            <person name="Murphy K."/>
            <person name="Arold S.T."/>
            <person name="Gojobori T."/>
            <person name="van der Linden C.G."/>
            <person name="van Loo E.N."/>
            <person name="Jellen E.N."/>
            <person name="Maughan P.J."/>
            <person name="Tester M."/>
        </authorList>
    </citation>
    <scope>NUCLEOTIDE SEQUENCE [LARGE SCALE GENOMIC DNA]</scope>
    <source>
        <strain evidence="3">cv. PI 614886</strain>
    </source>
</reference>
<feature type="compositionally biased region" description="Polar residues" evidence="1">
    <location>
        <begin position="254"/>
        <end position="287"/>
    </location>
</feature>
<feature type="region of interest" description="Disordered" evidence="1">
    <location>
        <begin position="161"/>
        <end position="183"/>
    </location>
</feature>
<evidence type="ECO:0000313" key="3">
    <source>
        <dbReference type="EnsemblPlants" id="AUR62031673-RA:cds"/>
    </source>
</evidence>
<reference evidence="3" key="2">
    <citation type="submission" date="2021-03" db="UniProtKB">
        <authorList>
            <consortium name="EnsemblPlants"/>
        </authorList>
    </citation>
    <scope>IDENTIFICATION</scope>
</reference>
<protein>
    <submittedName>
        <fullName evidence="3">Uncharacterized protein</fullName>
    </submittedName>
</protein>
<dbReference type="EnsemblPlants" id="AUR62031673-RA">
    <property type="protein sequence ID" value="AUR62031673-RA:cds"/>
    <property type="gene ID" value="AUR62031673"/>
</dbReference>
<evidence type="ECO:0000256" key="2">
    <source>
        <dbReference type="SAM" id="Phobius"/>
    </source>
</evidence>
<evidence type="ECO:0000313" key="4">
    <source>
        <dbReference type="Proteomes" id="UP000596660"/>
    </source>
</evidence>
<accession>A0A803ML61</accession>
<sequence length="584" mass="64779">MSSLSQSSWFCSLHSTKTFQPTKKSNLFYPANPNFINFKPFKFSSIIVRNSKDELNEPEEESLEESVPDRVKLALERAREYKKSLLLGKNQEISKYPVAKSNGIVSENGGFQQNKTNVEEDEILSGLKFNNNVGLISEGGDGEKEIPEAVRRAMEKAKEYQKNKGVVGNGRSNAESKNLPDYADGRRKVVPDAVRLATENAEEYDKNKGKLGDDKSNEEIELLRGDGEGGDKEVPEAVRIAMAKAKEYKKNKGNIDSSTMENSKQTGLEGGSASNLGNRSIEPNTVNKGDLKISNIDFVGLNFADKKKSRGLPAGLIPVADPFPIDKLPDVEILVGDSSQFGNVTSSESKTSSQEESTDLYKPKVTTWGVFPRPNNISKTFGGGRTIQPGEELETLEERAAKEARSRELIAAYKRKMGLNMDPKLKAESEKALKDGDSLMDVGRLKEALPYYQIVMDKLPFQTKLHGLAALQWSICQDSLRRTEEARAMYEKLQSHPTADISKKARQFVFSFKAMEMLKVTKSTAPPKNTGYQSYFEAFVEDKVDYTLGSAEEKDDTFNQAALYVVFLASPILLVLLLVAIRGV</sequence>
<dbReference type="AlphaFoldDB" id="A0A803ML61"/>
<dbReference type="PANTHER" id="PTHR35482">
    <property type="entry name" value="CYTOCHROME C OXIDASE SUBUNIT"/>
    <property type="match status" value="1"/>
</dbReference>
<dbReference type="Proteomes" id="UP000596660">
    <property type="component" value="Unplaced"/>
</dbReference>
<keyword evidence="2" id="KW-0472">Membrane</keyword>